<dbReference type="GO" id="GO:0006542">
    <property type="term" value="P:glutamine biosynthetic process"/>
    <property type="evidence" value="ECO:0007669"/>
    <property type="project" value="InterPro"/>
</dbReference>
<dbReference type="Proteomes" id="UP001151234">
    <property type="component" value="Unassembled WGS sequence"/>
</dbReference>
<keyword evidence="4" id="KW-0547">Nucleotide-binding</keyword>
<comment type="similarity">
    <text evidence="7 8">Belongs to the glutamine synthetase family.</text>
</comment>
<organism evidence="10 11">
    <name type="scientific">Hoeflea prorocentri</name>
    <dbReference type="NCBI Taxonomy" id="1922333"/>
    <lineage>
        <taxon>Bacteria</taxon>
        <taxon>Pseudomonadati</taxon>
        <taxon>Pseudomonadota</taxon>
        <taxon>Alphaproteobacteria</taxon>
        <taxon>Hyphomicrobiales</taxon>
        <taxon>Rhizobiaceae</taxon>
        <taxon>Hoeflea</taxon>
    </lineage>
</organism>
<dbReference type="PANTHER" id="PTHR43785:SF12">
    <property type="entry name" value="TYPE-1 GLUTAMINE SYNTHETASE 2"/>
    <property type="match status" value="1"/>
</dbReference>
<evidence type="ECO:0000259" key="9">
    <source>
        <dbReference type="PROSITE" id="PS51987"/>
    </source>
</evidence>
<dbReference type="InterPro" id="IPR008147">
    <property type="entry name" value="Gln_synt_N"/>
</dbReference>
<reference evidence="10" key="1">
    <citation type="submission" date="2022-11" db="EMBL/GenBank/DDBJ databases">
        <title>Draft genome sequence of Hoeflea poritis E7-10 and Hoeflea prorocentri PM5-8, separated from scleractinian coral Porites lutea and marine dinoflagellate.</title>
        <authorList>
            <person name="Zhang G."/>
            <person name="Wei Q."/>
            <person name="Cai L."/>
        </authorList>
    </citation>
    <scope>NUCLEOTIDE SEQUENCE</scope>
    <source>
        <strain evidence="10">PM5-8</strain>
    </source>
</reference>
<dbReference type="Gene3D" id="3.30.590.10">
    <property type="entry name" value="Glutamine synthetase/guanido kinase, catalytic domain"/>
    <property type="match status" value="1"/>
</dbReference>
<keyword evidence="3" id="KW-0436">Ligase</keyword>
<dbReference type="Pfam" id="PF16952">
    <property type="entry name" value="Gln-synt_N_2"/>
    <property type="match status" value="1"/>
</dbReference>
<sequence length="442" mass="48062">MTESRKDTDLIMVVTSDIAGQLRGKAMPHSAREERSSIGVGWTPTNVFQTSLGPIADTPWGALGDLILRPDFSTLVDLKIPQYGVDECFVMGNVLTLDERRWECCLRGQLASAVETLRRTHGLSVSAAFEHEFHYSGAEGQEGLGYSLEALRRLGSFPNRLMDALNWAGLVPDTFSPEFGPAQCEVTVKPNEALRAADDAVVLREITRAVAVGLDARASFTPIVDPKTVGNGVHVHFSLFDLDGQPVDHDARRPNGVSDKAGSFLAGVLKYMPDFLCMTAPSVASYMRLTPHRWSAAFNNLGVQDREAAVRICPVFKSGADEDVSAKFHFEYRASDAAASPYLLLAAIVRAGTSGLDEALQPPQATGMDLTEAGEAELFEISVSRLPGSLAEALDGLESSDWARSAFGDVLVDTYLRHKRCEVELMQDLSDDEICARYAAVY</sequence>
<evidence type="ECO:0000256" key="7">
    <source>
        <dbReference type="PROSITE-ProRule" id="PRU01331"/>
    </source>
</evidence>
<dbReference type="Gene3D" id="3.10.20.70">
    <property type="entry name" value="Glutamine synthetase, N-terminal domain"/>
    <property type="match status" value="1"/>
</dbReference>
<proteinExistence type="inferred from homology"/>
<dbReference type="InterPro" id="IPR008146">
    <property type="entry name" value="Gln_synth_cat_dom"/>
</dbReference>
<keyword evidence="11" id="KW-1185">Reference proteome</keyword>
<evidence type="ECO:0000256" key="2">
    <source>
        <dbReference type="ARBA" id="ARBA00003117"/>
    </source>
</evidence>
<gene>
    <name evidence="10" type="ORF">OQ273_11550</name>
</gene>
<feature type="domain" description="GS catalytic" evidence="9">
    <location>
        <begin position="106"/>
        <end position="442"/>
    </location>
</feature>
<dbReference type="Pfam" id="PF00120">
    <property type="entry name" value="Gln-synt_C"/>
    <property type="match status" value="1"/>
</dbReference>
<accession>A0A9X3UJ71</accession>
<comment type="caution">
    <text evidence="10">The sequence shown here is derived from an EMBL/GenBank/DDBJ whole genome shotgun (WGS) entry which is preliminary data.</text>
</comment>
<evidence type="ECO:0000256" key="4">
    <source>
        <dbReference type="ARBA" id="ARBA00022741"/>
    </source>
</evidence>
<comment type="function">
    <text evidence="2">Catalyzes the ATP-dependent biosynthesis of glutamine from glutamate and ammonia.</text>
</comment>
<evidence type="ECO:0000256" key="6">
    <source>
        <dbReference type="ARBA" id="ARBA00023231"/>
    </source>
</evidence>
<dbReference type="PANTHER" id="PTHR43785">
    <property type="entry name" value="GAMMA-GLUTAMYLPUTRESCINE SYNTHETASE"/>
    <property type="match status" value="1"/>
</dbReference>
<keyword evidence="5" id="KW-0067">ATP-binding</keyword>
<evidence type="ECO:0000256" key="3">
    <source>
        <dbReference type="ARBA" id="ARBA00022598"/>
    </source>
</evidence>
<evidence type="ECO:0000256" key="5">
    <source>
        <dbReference type="ARBA" id="ARBA00022840"/>
    </source>
</evidence>
<evidence type="ECO:0000256" key="8">
    <source>
        <dbReference type="RuleBase" id="RU000384"/>
    </source>
</evidence>
<dbReference type="EMBL" id="JAPJZI010000001">
    <property type="protein sequence ID" value="MDA5399210.1"/>
    <property type="molecule type" value="Genomic_DNA"/>
</dbReference>
<dbReference type="RefSeq" id="WP_267990655.1">
    <property type="nucleotide sequence ID" value="NZ_JAPJZI010000001.1"/>
</dbReference>
<dbReference type="SMART" id="SM01230">
    <property type="entry name" value="Gln-synt_C"/>
    <property type="match status" value="1"/>
</dbReference>
<dbReference type="AlphaFoldDB" id="A0A9X3UJ71"/>
<dbReference type="InterPro" id="IPR036651">
    <property type="entry name" value="Gln_synt_N_sf"/>
</dbReference>
<dbReference type="GO" id="GO:0004356">
    <property type="term" value="F:glutamine synthetase activity"/>
    <property type="evidence" value="ECO:0007669"/>
    <property type="project" value="InterPro"/>
</dbReference>
<dbReference type="InterPro" id="IPR014746">
    <property type="entry name" value="Gln_synth/guanido_kin_cat_dom"/>
</dbReference>
<evidence type="ECO:0000256" key="1">
    <source>
        <dbReference type="ARBA" id="ARBA00001946"/>
    </source>
</evidence>
<evidence type="ECO:0000313" key="10">
    <source>
        <dbReference type="EMBL" id="MDA5399210.1"/>
    </source>
</evidence>
<keyword evidence="6" id="KW-0535">Nitrogen fixation</keyword>
<dbReference type="PROSITE" id="PS51987">
    <property type="entry name" value="GS_CATALYTIC"/>
    <property type="match status" value="1"/>
</dbReference>
<name>A0A9X3UJ71_9HYPH</name>
<dbReference type="SUPFAM" id="SSF55931">
    <property type="entry name" value="Glutamine synthetase/guanido kinase"/>
    <property type="match status" value="1"/>
</dbReference>
<comment type="cofactor">
    <cofactor evidence="1">
        <name>Mg(2+)</name>
        <dbReference type="ChEBI" id="CHEBI:18420"/>
    </cofactor>
</comment>
<evidence type="ECO:0000313" key="11">
    <source>
        <dbReference type="Proteomes" id="UP001151234"/>
    </source>
</evidence>
<protein>
    <submittedName>
        <fullName evidence="10">Glutamine synthetase family protein</fullName>
    </submittedName>
</protein>
<dbReference type="GO" id="GO:0005524">
    <property type="term" value="F:ATP binding"/>
    <property type="evidence" value="ECO:0007669"/>
    <property type="project" value="UniProtKB-KW"/>
</dbReference>